<dbReference type="Gene3D" id="2.80.10.50">
    <property type="match status" value="1"/>
</dbReference>
<organism evidence="1 2">
    <name type="scientific">Rickenella mellea</name>
    <dbReference type="NCBI Taxonomy" id="50990"/>
    <lineage>
        <taxon>Eukaryota</taxon>
        <taxon>Fungi</taxon>
        <taxon>Dikarya</taxon>
        <taxon>Basidiomycota</taxon>
        <taxon>Agaricomycotina</taxon>
        <taxon>Agaricomycetes</taxon>
        <taxon>Hymenochaetales</taxon>
        <taxon>Rickenellaceae</taxon>
        <taxon>Rickenella</taxon>
    </lineage>
</organism>
<dbReference type="STRING" id="50990.A0A4Y7Q077"/>
<dbReference type="Proteomes" id="UP000294933">
    <property type="component" value="Unassembled WGS sequence"/>
</dbReference>
<dbReference type="SUPFAM" id="SSF50370">
    <property type="entry name" value="Ricin B-like lectins"/>
    <property type="match status" value="1"/>
</dbReference>
<evidence type="ECO:0008006" key="3">
    <source>
        <dbReference type="Google" id="ProtNLM"/>
    </source>
</evidence>
<dbReference type="VEuPathDB" id="FungiDB:BD410DRAFT_840765"/>
<gene>
    <name evidence="1" type="ORF">BD410DRAFT_840765</name>
</gene>
<accession>A0A4Y7Q077</accession>
<dbReference type="EMBL" id="ML170183">
    <property type="protein sequence ID" value="TDL21044.1"/>
    <property type="molecule type" value="Genomic_DNA"/>
</dbReference>
<name>A0A4Y7Q077_9AGAM</name>
<dbReference type="InterPro" id="IPR035992">
    <property type="entry name" value="Ricin_B-like_lectins"/>
</dbReference>
<reference evidence="1 2" key="1">
    <citation type="submission" date="2018-06" db="EMBL/GenBank/DDBJ databases">
        <title>A transcriptomic atlas of mushroom development highlights an independent origin of complex multicellularity.</title>
        <authorList>
            <consortium name="DOE Joint Genome Institute"/>
            <person name="Krizsan K."/>
            <person name="Almasi E."/>
            <person name="Merenyi Z."/>
            <person name="Sahu N."/>
            <person name="Viragh M."/>
            <person name="Koszo T."/>
            <person name="Mondo S."/>
            <person name="Kiss B."/>
            <person name="Balint B."/>
            <person name="Kues U."/>
            <person name="Barry K."/>
            <person name="Hegedus J.C."/>
            <person name="Henrissat B."/>
            <person name="Johnson J."/>
            <person name="Lipzen A."/>
            <person name="Ohm R."/>
            <person name="Nagy I."/>
            <person name="Pangilinan J."/>
            <person name="Yan J."/>
            <person name="Xiong Y."/>
            <person name="Grigoriev I.V."/>
            <person name="Hibbett D.S."/>
            <person name="Nagy L.G."/>
        </authorList>
    </citation>
    <scope>NUCLEOTIDE SEQUENCE [LARGE SCALE GENOMIC DNA]</scope>
    <source>
        <strain evidence="1 2">SZMC22713</strain>
    </source>
</reference>
<dbReference type="OrthoDB" id="3266227at2759"/>
<keyword evidence="2" id="KW-1185">Reference proteome</keyword>
<protein>
    <recommendedName>
        <fullName evidence="3">Ricin B lectin domain-containing protein</fullName>
    </recommendedName>
</protein>
<evidence type="ECO:0000313" key="2">
    <source>
        <dbReference type="Proteomes" id="UP000294933"/>
    </source>
</evidence>
<proteinExistence type="predicted"/>
<sequence length="191" mass="21693">MSIDPGAYIIQNVTHRNFAAQSAGTTVVAYTESRSRSITSVTSSGEADLNLRKVWSISRLNNDKYTIRNIETNEYAATSTFPAIEQSIITTQALRQWDIKETAVRGRYVICTNRAKSDLYWGLTDDELDTPITLRDSPNTPSNQWELTKVDLWVLLGHMRAKLVGLRHDYVELQNAYSELSKRENDKCVTM</sequence>
<dbReference type="AlphaFoldDB" id="A0A4Y7Q077"/>
<evidence type="ECO:0000313" key="1">
    <source>
        <dbReference type="EMBL" id="TDL21044.1"/>
    </source>
</evidence>